<dbReference type="SUPFAM" id="SSF52540">
    <property type="entry name" value="P-loop containing nucleoside triphosphate hydrolases"/>
    <property type="match status" value="1"/>
</dbReference>
<keyword evidence="2 3" id="KW-0067">ATP-binding</keyword>
<dbReference type="Gene3D" id="3.40.50.300">
    <property type="entry name" value="P-loop containing nucleotide triphosphate hydrolases"/>
    <property type="match status" value="1"/>
</dbReference>
<dbReference type="Proteomes" id="UP000574390">
    <property type="component" value="Unassembled WGS sequence"/>
</dbReference>
<evidence type="ECO:0000259" key="5">
    <source>
        <dbReference type="PROSITE" id="PS50162"/>
    </source>
</evidence>
<dbReference type="InterPro" id="IPR027417">
    <property type="entry name" value="P-loop_NTPase"/>
</dbReference>
<feature type="compositionally biased region" description="Basic and acidic residues" evidence="4">
    <location>
        <begin position="401"/>
        <end position="412"/>
    </location>
</feature>
<evidence type="ECO:0000313" key="7">
    <source>
        <dbReference type="EMBL" id="KAF4699133.1"/>
    </source>
</evidence>
<evidence type="ECO:0000256" key="1">
    <source>
        <dbReference type="ARBA" id="ARBA00022741"/>
    </source>
</evidence>
<dbReference type="PROSITE" id="PS50162">
    <property type="entry name" value="RECA_2"/>
    <property type="match status" value="1"/>
</dbReference>
<dbReference type="GO" id="GO:0003690">
    <property type="term" value="F:double-stranded DNA binding"/>
    <property type="evidence" value="ECO:0007669"/>
    <property type="project" value="TreeGrafter"/>
</dbReference>
<evidence type="ECO:0000259" key="6">
    <source>
        <dbReference type="PROSITE" id="PS50163"/>
    </source>
</evidence>
<feature type="region of interest" description="Disordered" evidence="4">
    <location>
        <begin position="401"/>
        <end position="424"/>
    </location>
</feature>
<dbReference type="GO" id="GO:0140664">
    <property type="term" value="F:ATP-dependent DNA damage sensor activity"/>
    <property type="evidence" value="ECO:0007669"/>
    <property type="project" value="InterPro"/>
</dbReference>
<evidence type="ECO:0000256" key="2">
    <source>
        <dbReference type="ARBA" id="ARBA00022840"/>
    </source>
</evidence>
<dbReference type="Pfam" id="PF08423">
    <property type="entry name" value="Rad51"/>
    <property type="match status" value="1"/>
</dbReference>
<dbReference type="EMBL" id="JABANM010034754">
    <property type="protein sequence ID" value="KAF4699133.1"/>
    <property type="molecule type" value="Genomic_DNA"/>
</dbReference>
<dbReference type="PANTHER" id="PTHR22942">
    <property type="entry name" value="RECA/RAD51/RADA DNA STRAND-PAIRING FAMILY MEMBER"/>
    <property type="match status" value="1"/>
</dbReference>
<proteinExistence type="inferred from homology"/>
<name>A0A7J6PT02_PEROL</name>
<dbReference type="InterPro" id="IPR020588">
    <property type="entry name" value="RecA_ATP-bd"/>
</dbReference>
<protein>
    <submittedName>
        <fullName evidence="7">Recombinase rad51</fullName>
    </submittedName>
</protein>
<dbReference type="GO" id="GO:0070192">
    <property type="term" value="P:chromosome organization involved in meiotic cell cycle"/>
    <property type="evidence" value="ECO:0007669"/>
    <property type="project" value="TreeGrafter"/>
</dbReference>
<dbReference type="GO" id="GO:0042148">
    <property type="term" value="P:DNA strand invasion"/>
    <property type="evidence" value="ECO:0007669"/>
    <property type="project" value="TreeGrafter"/>
</dbReference>
<dbReference type="GO" id="GO:0003697">
    <property type="term" value="F:single-stranded DNA binding"/>
    <property type="evidence" value="ECO:0007669"/>
    <property type="project" value="TreeGrafter"/>
</dbReference>
<gene>
    <name evidence="7" type="primary">RAD51</name>
    <name evidence="7" type="ORF">FOZ62_012909</name>
</gene>
<dbReference type="PROSITE" id="PS50163">
    <property type="entry name" value="RECA_3"/>
    <property type="match status" value="1"/>
</dbReference>
<feature type="non-terminal residue" evidence="7">
    <location>
        <position position="643"/>
    </location>
</feature>
<reference evidence="7 8" key="1">
    <citation type="submission" date="2020-04" db="EMBL/GenBank/DDBJ databases">
        <title>Perkinsus olseni comparative genomics.</title>
        <authorList>
            <person name="Bogema D.R."/>
        </authorList>
    </citation>
    <scope>NUCLEOTIDE SEQUENCE [LARGE SCALE GENOMIC DNA]</scope>
    <source>
        <strain evidence="7">ATCC PRA-205</strain>
    </source>
</reference>
<dbReference type="InterPro" id="IPR020587">
    <property type="entry name" value="RecA_monomer-monomer_interface"/>
</dbReference>
<dbReference type="GO" id="GO:0000730">
    <property type="term" value="P:DNA recombinase assembly"/>
    <property type="evidence" value="ECO:0007669"/>
    <property type="project" value="TreeGrafter"/>
</dbReference>
<evidence type="ECO:0000256" key="4">
    <source>
        <dbReference type="SAM" id="MobiDB-lite"/>
    </source>
</evidence>
<organism evidence="7 8">
    <name type="scientific">Perkinsus olseni</name>
    <name type="common">Perkinsus atlanticus</name>
    <dbReference type="NCBI Taxonomy" id="32597"/>
    <lineage>
        <taxon>Eukaryota</taxon>
        <taxon>Sar</taxon>
        <taxon>Alveolata</taxon>
        <taxon>Perkinsozoa</taxon>
        <taxon>Perkinsea</taxon>
        <taxon>Perkinsida</taxon>
        <taxon>Perkinsidae</taxon>
        <taxon>Perkinsus</taxon>
    </lineage>
</organism>
<accession>A0A7J6PT02</accession>
<feature type="domain" description="RecA family profile 2" evidence="6">
    <location>
        <begin position="563"/>
        <end position="626"/>
    </location>
</feature>
<evidence type="ECO:0000313" key="8">
    <source>
        <dbReference type="Proteomes" id="UP000574390"/>
    </source>
</evidence>
<comment type="caution">
    <text evidence="7">The sequence shown here is derived from an EMBL/GenBank/DDBJ whole genome shotgun (WGS) entry which is preliminary data.</text>
</comment>
<dbReference type="InterPro" id="IPR013632">
    <property type="entry name" value="Rad51_C"/>
</dbReference>
<feature type="domain" description="RecA family profile 1" evidence="5">
    <location>
        <begin position="445"/>
        <end position="555"/>
    </location>
</feature>
<sequence>WAREEDYHWYSGSSTHQEWVDGGSTLGKKGTGSEAKRAAPEGSTLGKKGAGSEAERAAPEGSRARIGPVKAPKTLAEVGNVDTIRWLCNEPWKSYVDSTAFPDASVALARDCCIWNPHTGKCPGCGSCNLTVLSKMSIPKEIVCLPYCYSAVTPRITCGSCRRSFYGWDIDYLATLPLAVQIRCPFIAGKGRGMDQSVIALFRSSLMSNGSISRTVSFINSQLRAECLLRKEAVARRWQSSLASPFLTAPPSTKGESFTPRVDAWDIGYKFVVSILLKDHFLNAPFYRRELAALAPGRTVSIDFQRQVSKKCIDGKVTSQALTVMSESNLTMGVFVTPTTSLAHVGGALMEVCGRNERMGLSAVEVVFTDCACCGKGALTNILGPERPLRVRALTRSSKEEWKRGQLRRSSESPDPVSPSSATPCASRLNCQLARVELREDLCEYIDTEGTFRPERLADMGQKWGLDRETVLSNVAFARAYNSDHQQQLLLDAASVMSASRYALVVVDSVTNLLRSEFQGRGELAERQQILGRLLRMLQRIADEYGVAVVLTNQVVANVDPGPSMFTNPANATKPIGGNILAHSSQTRLQLRKGQASEKRILKVYDSPCLPESECAFSITANGLTEYVKPQRDNYDQDKKGFK</sequence>
<comment type="similarity">
    <text evidence="3">Belongs to the RecA family.</text>
</comment>
<feature type="region of interest" description="Disordered" evidence="4">
    <location>
        <begin position="1"/>
        <end position="68"/>
    </location>
</feature>
<dbReference type="PANTHER" id="PTHR22942:SF39">
    <property type="entry name" value="DNA REPAIR PROTEIN RAD51 HOMOLOG 1"/>
    <property type="match status" value="1"/>
</dbReference>
<keyword evidence="1 3" id="KW-0547">Nucleotide-binding</keyword>
<dbReference type="GO" id="GO:0005524">
    <property type="term" value="F:ATP binding"/>
    <property type="evidence" value="ECO:0007669"/>
    <property type="project" value="UniProtKB-KW"/>
</dbReference>
<dbReference type="GO" id="GO:0006312">
    <property type="term" value="P:mitotic recombination"/>
    <property type="evidence" value="ECO:0007669"/>
    <property type="project" value="TreeGrafter"/>
</dbReference>
<dbReference type="AlphaFoldDB" id="A0A7J6PT02"/>
<dbReference type="GO" id="GO:0000794">
    <property type="term" value="C:condensed nuclear chromosome"/>
    <property type="evidence" value="ECO:0007669"/>
    <property type="project" value="TreeGrafter"/>
</dbReference>
<evidence type="ECO:0000256" key="3">
    <source>
        <dbReference type="RuleBase" id="RU003422"/>
    </source>
</evidence>
<dbReference type="GO" id="GO:0000150">
    <property type="term" value="F:DNA strand exchange activity"/>
    <property type="evidence" value="ECO:0007669"/>
    <property type="project" value="TreeGrafter"/>
</dbReference>
<dbReference type="GO" id="GO:0007131">
    <property type="term" value="P:reciprocal meiotic recombination"/>
    <property type="evidence" value="ECO:0007669"/>
    <property type="project" value="TreeGrafter"/>
</dbReference>